<sequence>MDLAHLVLYHLSLCCKRKYFDFDHEILSFTNENWDSLLLGAVRIFPLSGTMMQ</sequence>
<evidence type="ECO:0000313" key="1">
    <source>
        <dbReference type="EMBL" id="TNN22371.1"/>
    </source>
</evidence>
<dbReference type="Gene3D" id="3.90.980.20">
    <property type="match status" value="1"/>
</dbReference>
<evidence type="ECO:0000313" key="2">
    <source>
        <dbReference type="Proteomes" id="UP000314294"/>
    </source>
</evidence>
<protein>
    <submittedName>
        <fullName evidence="1">PHD finger protein 1</fullName>
    </submittedName>
</protein>
<name>A0A4Z2E0Q6_9TELE</name>
<dbReference type="EMBL" id="SRLO01022821">
    <property type="protein sequence ID" value="TNN22371.1"/>
    <property type="molecule type" value="Genomic_DNA"/>
</dbReference>
<dbReference type="Proteomes" id="UP000314294">
    <property type="component" value="Unassembled WGS sequence"/>
</dbReference>
<proteinExistence type="predicted"/>
<reference evidence="1 2" key="1">
    <citation type="submission" date="2019-03" db="EMBL/GenBank/DDBJ databases">
        <title>First draft genome of Liparis tanakae, snailfish: a comprehensive survey of snailfish specific genes.</title>
        <authorList>
            <person name="Kim W."/>
            <person name="Song I."/>
            <person name="Jeong J.-H."/>
            <person name="Kim D."/>
            <person name="Kim S."/>
            <person name="Ryu S."/>
            <person name="Song J.Y."/>
            <person name="Lee S.K."/>
        </authorList>
    </citation>
    <scope>NUCLEOTIDE SEQUENCE [LARGE SCALE GENOMIC DNA]</scope>
    <source>
        <tissue evidence="1">Muscle</tissue>
    </source>
</reference>
<organism evidence="1 2">
    <name type="scientific">Liparis tanakae</name>
    <name type="common">Tanaka's snailfish</name>
    <dbReference type="NCBI Taxonomy" id="230148"/>
    <lineage>
        <taxon>Eukaryota</taxon>
        <taxon>Metazoa</taxon>
        <taxon>Chordata</taxon>
        <taxon>Craniata</taxon>
        <taxon>Vertebrata</taxon>
        <taxon>Euteleostomi</taxon>
        <taxon>Actinopterygii</taxon>
        <taxon>Neopterygii</taxon>
        <taxon>Teleostei</taxon>
        <taxon>Neoteleostei</taxon>
        <taxon>Acanthomorphata</taxon>
        <taxon>Eupercaria</taxon>
        <taxon>Perciformes</taxon>
        <taxon>Cottioidei</taxon>
        <taxon>Cottales</taxon>
        <taxon>Liparidae</taxon>
        <taxon>Liparis</taxon>
    </lineage>
</organism>
<dbReference type="OrthoDB" id="10033786at2759"/>
<comment type="caution">
    <text evidence="1">The sequence shown here is derived from an EMBL/GenBank/DDBJ whole genome shotgun (WGS) entry which is preliminary data.</text>
</comment>
<gene>
    <name evidence="1" type="primary">Phf1_1</name>
    <name evidence="1" type="ORF">EYF80_067515</name>
</gene>
<dbReference type="AlphaFoldDB" id="A0A4Z2E0Q6"/>
<keyword evidence="2" id="KW-1185">Reference proteome</keyword>
<accession>A0A4Z2E0Q6</accession>